<accession>A0AAD7DH54</accession>
<proteinExistence type="predicted"/>
<dbReference type="EMBL" id="JARKIE010000058">
    <property type="protein sequence ID" value="KAJ7691431.1"/>
    <property type="molecule type" value="Genomic_DNA"/>
</dbReference>
<evidence type="ECO:0000313" key="2">
    <source>
        <dbReference type="Proteomes" id="UP001221757"/>
    </source>
</evidence>
<dbReference type="Proteomes" id="UP001221757">
    <property type="component" value="Unassembled WGS sequence"/>
</dbReference>
<reference evidence="1" key="1">
    <citation type="submission" date="2023-03" db="EMBL/GenBank/DDBJ databases">
        <title>Massive genome expansion in bonnet fungi (Mycena s.s.) driven by repeated elements and novel gene families across ecological guilds.</title>
        <authorList>
            <consortium name="Lawrence Berkeley National Laboratory"/>
            <person name="Harder C.B."/>
            <person name="Miyauchi S."/>
            <person name="Viragh M."/>
            <person name="Kuo A."/>
            <person name="Thoen E."/>
            <person name="Andreopoulos B."/>
            <person name="Lu D."/>
            <person name="Skrede I."/>
            <person name="Drula E."/>
            <person name="Henrissat B."/>
            <person name="Morin E."/>
            <person name="Kohler A."/>
            <person name="Barry K."/>
            <person name="LaButti K."/>
            <person name="Morin E."/>
            <person name="Salamov A."/>
            <person name="Lipzen A."/>
            <person name="Mereny Z."/>
            <person name="Hegedus B."/>
            <person name="Baldrian P."/>
            <person name="Stursova M."/>
            <person name="Weitz H."/>
            <person name="Taylor A."/>
            <person name="Grigoriev I.V."/>
            <person name="Nagy L.G."/>
            <person name="Martin F."/>
            <person name="Kauserud H."/>
        </authorList>
    </citation>
    <scope>NUCLEOTIDE SEQUENCE</scope>
    <source>
        <strain evidence="1">CBHHK067</strain>
    </source>
</reference>
<sequence length="226" mass="25368">MALDKGIIAARMIEELSDRDTFIDFLRNDLLPVMNPYPGPNSILLLDNVRIQHSEEIWDLIDSFGFFCYQMLSSTDRYWSLPTVRRLSITSVSTRFPPPACLSITNLTTLTNLHVLIQIIVGHMCEKVWTRKFQNIKTHGGRRVGCKGMMELLSFQEEVENCCADGLLRLQRRAVREAISSTRSSVGVSGGQNIFVSSTGGGFMVSTPGFFESYRNHLALARSPTS</sequence>
<evidence type="ECO:0000313" key="1">
    <source>
        <dbReference type="EMBL" id="KAJ7691431.1"/>
    </source>
</evidence>
<comment type="caution">
    <text evidence="1">The sequence shown here is derived from an EMBL/GenBank/DDBJ whole genome shotgun (WGS) entry which is preliminary data.</text>
</comment>
<name>A0AAD7DH54_MYCRO</name>
<keyword evidence="2" id="KW-1185">Reference proteome</keyword>
<organism evidence="1 2">
    <name type="scientific">Mycena rosella</name>
    <name type="common">Pink bonnet</name>
    <name type="synonym">Agaricus rosellus</name>
    <dbReference type="NCBI Taxonomy" id="1033263"/>
    <lineage>
        <taxon>Eukaryota</taxon>
        <taxon>Fungi</taxon>
        <taxon>Dikarya</taxon>
        <taxon>Basidiomycota</taxon>
        <taxon>Agaricomycotina</taxon>
        <taxon>Agaricomycetes</taxon>
        <taxon>Agaricomycetidae</taxon>
        <taxon>Agaricales</taxon>
        <taxon>Marasmiineae</taxon>
        <taxon>Mycenaceae</taxon>
        <taxon>Mycena</taxon>
    </lineage>
</organism>
<dbReference type="AlphaFoldDB" id="A0AAD7DH54"/>
<gene>
    <name evidence="1" type="ORF">B0H17DRAFT_1133740</name>
</gene>
<protein>
    <submittedName>
        <fullName evidence="1">Uncharacterized protein</fullName>
    </submittedName>
</protein>